<gene>
    <name evidence="7" type="primary">glgA</name>
    <name evidence="10" type="ORF">EP57_09465</name>
</gene>
<dbReference type="NCBIfam" id="TIGR02095">
    <property type="entry name" value="glgA"/>
    <property type="match status" value="1"/>
</dbReference>
<dbReference type="HAMAP" id="MF_00484">
    <property type="entry name" value="Glycogen_synth"/>
    <property type="match status" value="1"/>
</dbReference>
<keyword evidence="4 7" id="KW-0328">Glycosyltransferase</keyword>
<dbReference type="SUPFAM" id="SSF53756">
    <property type="entry name" value="UDP-Glycosyltransferase/glycogen phosphorylase"/>
    <property type="match status" value="1"/>
</dbReference>
<dbReference type="Proteomes" id="UP000029844">
    <property type="component" value="Unassembled WGS sequence"/>
</dbReference>
<feature type="domain" description="Starch synthase catalytic" evidence="9">
    <location>
        <begin position="2"/>
        <end position="236"/>
    </location>
</feature>
<evidence type="ECO:0000313" key="10">
    <source>
        <dbReference type="EMBL" id="KGL40772.1"/>
    </source>
</evidence>
<comment type="similarity">
    <text evidence="3 7">Belongs to the glycosyltransferase 1 family. Bacterial/plant glycogen synthase subfamily.</text>
</comment>
<dbReference type="EMBL" id="JNFA01000023">
    <property type="protein sequence ID" value="KGL40772.1"/>
    <property type="molecule type" value="Genomic_DNA"/>
</dbReference>
<evidence type="ECO:0000256" key="2">
    <source>
        <dbReference type="ARBA" id="ARBA00002764"/>
    </source>
</evidence>
<dbReference type="EC" id="2.4.1.21" evidence="7"/>
<proteinExistence type="inferred from homology"/>
<dbReference type="RefSeq" id="WP_036086005.1">
    <property type="nucleotide sequence ID" value="NZ_CBCSHQ010000004.1"/>
</dbReference>
<dbReference type="CDD" id="cd03791">
    <property type="entry name" value="GT5_Glycogen_synthase_DULL1-like"/>
    <property type="match status" value="1"/>
</dbReference>
<dbReference type="NCBIfam" id="NF001898">
    <property type="entry name" value="PRK00654.1-1"/>
    <property type="match status" value="1"/>
</dbReference>
<dbReference type="OrthoDB" id="9808590at2"/>
<accession>A0A099W6Y8</accession>
<evidence type="ECO:0000256" key="3">
    <source>
        <dbReference type="ARBA" id="ARBA00010281"/>
    </source>
</evidence>
<dbReference type="Pfam" id="PF08323">
    <property type="entry name" value="Glyco_transf_5"/>
    <property type="match status" value="1"/>
</dbReference>
<evidence type="ECO:0000256" key="6">
    <source>
        <dbReference type="ARBA" id="ARBA00023056"/>
    </source>
</evidence>
<dbReference type="UniPathway" id="UPA00164"/>
<dbReference type="AlphaFoldDB" id="A0A099W6Y8"/>
<dbReference type="Gene3D" id="3.40.50.2000">
    <property type="entry name" value="Glycogen Phosphorylase B"/>
    <property type="match status" value="2"/>
</dbReference>
<evidence type="ECO:0000313" key="11">
    <source>
        <dbReference type="Proteomes" id="UP000029844"/>
    </source>
</evidence>
<comment type="pathway">
    <text evidence="7">Glycan biosynthesis; glycogen biosynthesis.</text>
</comment>
<evidence type="ECO:0000259" key="9">
    <source>
        <dbReference type="Pfam" id="PF08323"/>
    </source>
</evidence>
<name>A0A099W6Y8_9LIST</name>
<keyword evidence="6 7" id="KW-0320">Glycogen biosynthesis</keyword>
<keyword evidence="11" id="KW-1185">Reference proteome</keyword>
<dbReference type="GO" id="GO:0009011">
    <property type="term" value="F:alpha-1,4-glucan glucosyltransferase (ADP-glucose donor) activity"/>
    <property type="evidence" value="ECO:0007669"/>
    <property type="project" value="UniProtKB-UniRule"/>
</dbReference>
<dbReference type="GeneID" id="58717600"/>
<evidence type="ECO:0000256" key="4">
    <source>
        <dbReference type="ARBA" id="ARBA00022676"/>
    </source>
</evidence>
<comment type="catalytic activity">
    <reaction evidence="1 7">
        <text>[(1-&gt;4)-alpha-D-glucosyl](n) + ADP-alpha-D-glucose = [(1-&gt;4)-alpha-D-glucosyl](n+1) + ADP + H(+)</text>
        <dbReference type="Rhea" id="RHEA:18189"/>
        <dbReference type="Rhea" id="RHEA-COMP:9584"/>
        <dbReference type="Rhea" id="RHEA-COMP:9587"/>
        <dbReference type="ChEBI" id="CHEBI:15378"/>
        <dbReference type="ChEBI" id="CHEBI:15444"/>
        <dbReference type="ChEBI" id="CHEBI:57498"/>
        <dbReference type="ChEBI" id="CHEBI:456216"/>
        <dbReference type="EC" id="2.4.1.21"/>
    </reaction>
</comment>
<protein>
    <recommendedName>
        <fullName evidence="7">Glycogen synthase</fullName>
        <ecNumber evidence="7">2.4.1.21</ecNumber>
    </recommendedName>
    <alternativeName>
        <fullName evidence="7">Starch [bacterial glycogen] synthase</fullName>
    </alternativeName>
</protein>
<evidence type="ECO:0000259" key="8">
    <source>
        <dbReference type="Pfam" id="PF00534"/>
    </source>
</evidence>
<dbReference type="eggNOG" id="COG0297">
    <property type="taxonomic scope" value="Bacteria"/>
</dbReference>
<dbReference type="PANTHER" id="PTHR45825">
    <property type="entry name" value="GRANULE-BOUND STARCH SYNTHASE 1, CHLOROPLASTIC/AMYLOPLASTIC"/>
    <property type="match status" value="1"/>
</dbReference>
<dbReference type="InterPro" id="IPR013534">
    <property type="entry name" value="Starch_synth_cat_dom"/>
</dbReference>
<keyword evidence="5 7" id="KW-0808">Transferase</keyword>
<comment type="caution">
    <text evidence="10">The sequence shown here is derived from an EMBL/GenBank/DDBJ whole genome shotgun (WGS) entry which is preliminary data.</text>
</comment>
<dbReference type="PANTHER" id="PTHR45825:SF11">
    <property type="entry name" value="ALPHA AMYLASE DOMAIN-CONTAINING PROTEIN"/>
    <property type="match status" value="1"/>
</dbReference>
<sequence length="475" mass="54065">MKVLFAAAEVFPFVKVGGLADVAYALPKELVKQGVDIRVVLPFHTKMAEEFKDEMEDVTQFTVDVGWRKQFCGVKTLVRDGVTFYFIDNLYYFDRPNVYGDYDDAERYAFFSMAVCEMMEKIDFIPDWLHVNDWHTGIIPLLLADKYHWIEAYRGIKTVLTIHNLQFQGIYSPRVLEELLGIGMQTWHEDGIKYYDDVNFMKGAIQYADRITTVSPSYAEEIQTPMYGERLDGLLRANAWKLTGILNGIDQDLNDPESDPLIPNHFSATDLAGKAANKAAMQEKLGLPVRPDVPLIIMVSRLTHQKGCHLLVDNLDALLQKDVQIAILGLGEREFEEAFPFFEYVYPEKMSANMTFDIGFAQQLYAAADMLLMPSWFEPCGISQLIAMRYGTLPVVHETGGLKDTVTPYNQYTGEGTGFSFNQYDAAVFGKVLEMAITVYSENPDAWEQLVTQAMAKDFSWKVSAEKYKGIYEEY</sequence>
<feature type="domain" description="Glycosyl transferase family 1" evidence="8">
    <location>
        <begin position="290"/>
        <end position="434"/>
    </location>
</feature>
<dbReference type="Pfam" id="PF00534">
    <property type="entry name" value="Glycos_transf_1"/>
    <property type="match status" value="1"/>
</dbReference>
<dbReference type="STRING" id="1552123.EP57_09465"/>
<comment type="function">
    <text evidence="2 7">Synthesizes alpha-1,4-glucan chains using ADP-glucose.</text>
</comment>
<evidence type="ECO:0000256" key="1">
    <source>
        <dbReference type="ARBA" id="ARBA00001478"/>
    </source>
</evidence>
<evidence type="ECO:0000256" key="7">
    <source>
        <dbReference type="HAMAP-Rule" id="MF_00484"/>
    </source>
</evidence>
<dbReference type="InterPro" id="IPR011835">
    <property type="entry name" value="GS/SS"/>
</dbReference>
<feature type="binding site" evidence="7">
    <location>
        <position position="15"/>
    </location>
    <ligand>
        <name>ADP-alpha-D-glucose</name>
        <dbReference type="ChEBI" id="CHEBI:57498"/>
    </ligand>
</feature>
<reference evidence="10 11" key="1">
    <citation type="submission" date="2014-05" db="EMBL/GenBank/DDBJ databases">
        <title>Novel Listeriaceae from food processing environments.</title>
        <authorList>
            <person name="den Bakker H.C."/>
        </authorList>
    </citation>
    <scope>NUCLEOTIDE SEQUENCE [LARGE SCALE GENOMIC DNA]</scope>
    <source>
        <strain evidence="10 11">FSL A5-0281</strain>
    </source>
</reference>
<organism evidence="10 11">
    <name type="scientific">Listeria booriae</name>
    <dbReference type="NCBI Taxonomy" id="1552123"/>
    <lineage>
        <taxon>Bacteria</taxon>
        <taxon>Bacillati</taxon>
        <taxon>Bacillota</taxon>
        <taxon>Bacilli</taxon>
        <taxon>Bacillales</taxon>
        <taxon>Listeriaceae</taxon>
        <taxon>Listeria</taxon>
    </lineage>
</organism>
<evidence type="ECO:0000256" key="5">
    <source>
        <dbReference type="ARBA" id="ARBA00022679"/>
    </source>
</evidence>
<dbReference type="GO" id="GO:0005978">
    <property type="term" value="P:glycogen biosynthetic process"/>
    <property type="evidence" value="ECO:0007669"/>
    <property type="project" value="UniProtKB-UniRule"/>
</dbReference>
<dbReference type="GO" id="GO:0004373">
    <property type="term" value="F:alpha-1,4-glucan glucosyltransferase (UDP-glucose donor) activity"/>
    <property type="evidence" value="ECO:0007669"/>
    <property type="project" value="InterPro"/>
</dbReference>
<dbReference type="InterPro" id="IPR001296">
    <property type="entry name" value="Glyco_trans_1"/>
</dbReference>